<dbReference type="PANTHER" id="PTHR31672">
    <property type="entry name" value="BNACNNG10540D PROTEIN"/>
    <property type="match status" value="1"/>
</dbReference>
<name>G7JZZ5_MEDTR</name>
<dbReference type="Gene3D" id="1.20.1280.50">
    <property type="match status" value="1"/>
</dbReference>
<dbReference type="Pfam" id="PF12937">
    <property type="entry name" value="F-box-like"/>
    <property type="match status" value="1"/>
</dbReference>
<accession>A0A0C3XE27</accession>
<reference evidence="3" key="3">
    <citation type="submission" date="2015-04" db="UniProtKB">
        <authorList>
            <consortium name="EnsemblPlants"/>
        </authorList>
    </citation>
    <scope>IDENTIFICATION</scope>
    <source>
        <strain evidence="3">cv. Jemalong A17</strain>
    </source>
</reference>
<dbReference type="HOGENOM" id="CLU_1780211_0_0_1"/>
<accession>G7JZZ5</accession>
<evidence type="ECO:0000313" key="4">
    <source>
        <dbReference type="Proteomes" id="UP000002051"/>
    </source>
</evidence>
<protein>
    <submittedName>
        <fullName evidence="2">F-box and associated interaction domain protein</fullName>
    </submittedName>
</protein>
<dbReference type="InterPro" id="IPR036047">
    <property type="entry name" value="F-box-like_dom_sf"/>
</dbReference>
<feature type="domain" description="F-box" evidence="1">
    <location>
        <begin position="31"/>
        <end position="77"/>
    </location>
</feature>
<gene>
    <name evidence="2" type="ordered locus">MTR_5g023570</name>
</gene>
<dbReference type="InterPro" id="IPR001810">
    <property type="entry name" value="F-box_dom"/>
</dbReference>
<dbReference type="SMART" id="SM00256">
    <property type="entry name" value="FBOX"/>
    <property type="match status" value="1"/>
</dbReference>
<reference evidence="2 4" key="1">
    <citation type="journal article" date="2011" name="Nature">
        <title>The Medicago genome provides insight into the evolution of rhizobial symbioses.</title>
        <authorList>
            <person name="Young N.D."/>
            <person name="Debelle F."/>
            <person name="Oldroyd G.E."/>
            <person name="Geurts R."/>
            <person name="Cannon S.B."/>
            <person name="Udvardi M.K."/>
            <person name="Benedito V.A."/>
            <person name="Mayer K.F."/>
            <person name="Gouzy J."/>
            <person name="Schoof H."/>
            <person name="Van de Peer Y."/>
            <person name="Proost S."/>
            <person name="Cook D.R."/>
            <person name="Meyers B.C."/>
            <person name="Spannagl M."/>
            <person name="Cheung F."/>
            <person name="De Mita S."/>
            <person name="Krishnakumar V."/>
            <person name="Gundlach H."/>
            <person name="Zhou S."/>
            <person name="Mudge J."/>
            <person name="Bharti A.K."/>
            <person name="Murray J.D."/>
            <person name="Naoumkina M.A."/>
            <person name="Rosen B."/>
            <person name="Silverstein K.A."/>
            <person name="Tang H."/>
            <person name="Rombauts S."/>
            <person name="Zhao P.X."/>
            <person name="Zhou P."/>
            <person name="Barbe V."/>
            <person name="Bardou P."/>
            <person name="Bechner M."/>
            <person name="Bellec A."/>
            <person name="Berger A."/>
            <person name="Berges H."/>
            <person name="Bidwell S."/>
            <person name="Bisseling T."/>
            <person name="Choisne N."/>
            <person name="Couloux A."/>
            <person name="Denny R."/>
            <person name="Deshpande S."/>
            <person name="Dai X."/>
            <person name="Doyle J.J."/>
            <person name="Dudez A.M."/>
            <person name="Farmer A.D."/>
            <person name="Fouteau S."/>
            <person name="Franken C."/>
            <person name="Gibelin C."/>
            <person name="Gish J."/>
            <person name="Goldstein S."/>
            <person name="Gonzalez A.J."/>
            <person name="Green P.J."/>
            <person name="Hallab A."/>
            <person name="Hartog M."/>
            <person name="Hua A."/>
            <person name="Humphray S.J."/>
            <person name="Jeong D.H."/>
            <person name="Jing Y."/>
            <person name="Jocker A."/>
            <person name="Kenton S.M."/>
            <person name="Kim D.J."/>
            <person name="Klee K."/>
            <person name="Lai H."/>
            <person name="Lang C."/>
            <person name="Lin S."/>
            <person name="Macmil S.L."/>
            <person name="Magdelenat G."/>
            <person name="Matthews L."/>
            <person name="McCorrison J."/>
            <person name="Monaghan E.L."/>
            <person name="Mun J.H."/>
            <person name="Najar F.Z."/>
            <person name="Nicholson C."/>
            <person name="Noirot C."/>
            <person name="O'Bleness M."/>
            <person name="Paule C.R."/>
            <person name="Poulain J."/>
            <person name="Prion F."/>
            <person name="Qin B."/>
            <person name="Qu C."/>
            <person name="Retzel E.F."/>
            <person name="Riddle C."/>
            <person name="Sallet E."/>
            <person name="Samain S."/>
            <person name="Samson N."/>
            <person name="Sanders I."/>
            <person name="Saurat O."/>
            <person name="Scarpelli C."/>
            <person name="Schiex T."/>
            <person name="Segurens B."/>
            <person name="Severin A.J."/>
            <person name="Sherrier D.J."/>
            <person name="Shi R."/>
            <person name="Sims S."/>
            <person name="Singer S.R."/>
            <person name="Sinharoy S."/>
            <person name="Sterck L."/>
            <person name="Viollet A."/>
            <person name="Wang B.B."/>
            <person name="Wang K."/>
            <person name="Wang M."/>
            <person name="Wang X."/>
            <person name="Warfsmann J."/>
            <person name="Weissenbach J."/>
            <person name="White D.D."/>
            <person name="White J.D."/>
            <person name="Wiley G.B."/>
            <person name="Wincker P."/>
            <person name="Xing Y."/>
            <person name="Yang L."/>
            <person name="Yao Z."/>
            <person name="Ying F."/>
            <person name="Zhai J."/>
            <person name="Zhou L."/>
            <person name="Zuber A."/>
            <person name="Denarie J."/>
            <person name="Dixon R.A."/>
            <person name="May G.D."/>
            <person name="Schwartz D.C."/>
            <person name="Rogers J."/>
            <person name="Quetier F."/>
            <person name="Town C.D."/>
            <person name="Roe B.A."/>
        </authorList>
    </citation>
    <scope>NUCLEOTIDE SEQUENCE [LARGE SCALE GENOMIC DNA]</scope>
    <source>
        <strain evidence="2">A17</strain>
        <strain evidence="3 4">cv. Jemalong A17</strain>
    </source>
</reference>
<sequence>MRDRRHTQFRIGGEDVKTVVSTPSVVETTTSNPLRFLPEELIVKILLSLPVRSLLRFKRVCKTWKTLISDTQFANNRFLISTAYPQLVAAQNQEIKSYPIESLLQNSSTTVTPVSFNTGHQDYIIILGSCNGFLCLHNVHQHSVRL</sequence>
<evidence type="ECO:0000313" key="2">
    <source>
        <dbReference type="EMBL" id="AES95262.2"/>
    </source>
</evidence>
<dbReference type="STRING" id="3880.G7JZZ5"/>
<dbReference type="AlphaFoldDB" id="G7JZZ5"/>
<evidence type="ECO:0000259" key="1">
    <source>
        <dbReference type="PROSITE" id="PS50181"/>
    </source>
</evidence>
<evidence type="ECO:0000313" key="3">
    <source>
        <dbReference type="EnsemblPlants" id="AES95262"/>
    </source>
</evidence>
<reference evidence="2 4" key="2">
    <citation type="journal article" date="2014" name="BMC Genomics">
        <title>An improved genome release (version Mt4.0) for the model legume Medicago truncatula.</title>
        <authorList>
            <person name="Tang H."/>
            <person name="Krishnakumar V."/>
            <person name="Bidwell S."/>
            <person name="Rosen B."/>
            <person name="Chan A."/>
            <person name="Zhou S."/>
            <person name="Gentzbittel L."/>
            <person name="Childs K.L."/>
            <person name="Yandell M."/>
            <person name="Gundlach H."/>
            <person name="Mayer K.F."/>
            <person name="Schwartz D.C."/>
            <person name="Town C.D."/>
        </authorList>
    </citation>
    <scope>GENOME REANNOTATION</scope>
    <source>
        <strain evidence="3 4">cv. Jemalong A17</strain>
    </source>
</reference>
<organism evidence="2 4">
    <name type="scientific">Medicago truncatula</name>
    <name type="common">Barrel medic</name>
    <name type="synonym">Medicago tribuloides</name>
    <dbReference type="NCBI Taxonomy" id="3880"/>
    <lineage>
        <taxon>Eukaryota</taxon>
        <taxon>Viridiplantae</taxon>
        <taxon>Streptophyta</taxon>
        <taxon>Embryophyta</taxon>
        <taxon>Tracheophyta</taxon>
        <taxon>Spermatophyta</taxon>
        <taxon>Magnoliopsida</taxon>
        <taxon>eudicotyledons</taxon>
        <taxon>Gunneridae</taxon>
        <taxon>Pentapetalae</taxon>
        <taxon>rosids</taxon>
        <taxon>fabids</taxon>
        <taxon>Fabales</taxon>
        <taxon>Fabaceae</taxon>
        <taxon>Papilionoideae</taxon>
        <taxon>50 kb inversion clade</taxon>
        <taxon>NPAAA clade</taxon>
        <taxon>Hologalegina</taxon>
        <taxon>IRL clade</taxon>
        <taxon>Trifolieae</taxon>
        <taxon>Medicago</taxon>
    </lineage>
</organism>
<dbReference type="InterPro" id="IPR050796">
    <property type="entry name" value="SCF_F-box_component"/>
</dbReference>
<dbReference type="PROSITE" id="PS50181">
    <property type="entry name" value="FBOX"/>
    <property type="match status" value="1"/>
</dbReference>
<keyword evidence="4" id="KW-1185">Reference proteome</keyword>
<dbReference type="Proteomes" id="UP000002051">
    <property type="component" value="Chromosome 5"/>
</dbReference>
<dbReference type="EMBL" id="CM001221">
    <property type="protein sequence ID" value="AES95262.2"/>
    <property type="molecule type" value="Genomic_DNA"/>
</dbReference>
<dbReference type="SUPFAM" id="SSF81383">
    <property type="entry name" value="F-box domain"/>
    <property type="match status" value="1"/>
</dbReference>
<dbReference type="EnsemblPlants" id="AES95262">
    <property type="protein sequence ID" value="AES95262"/>
    <property type="gene ID" value="MTR_5g023570"/>
</dbReference>
<proteinExistence type="predicted"/>
<dbReference type="PaxDb" id="3880-AES95262"/>
<dbReference type="PANTHER" id="PTHR31672:SF13">
    <property type="entry name" value="F-BOX PROTEIN CPR30-LIKE"/>
    <property type="match status" value="1"/>
</dbReference>
<dbReference type="CDD" id="cd22157">
    <property type="entry name" value="F-box_AtFBW1-like"/>
    <property type="match status" value="1"/>
</dbReference>